<proteinExistence type="predicted"/>
<dbReference type="OrthoDB" id="5405654at2759"/>
<gene>
    <name evidence="2" type="ORF">RAG0_01905</name>
</gene>
<organism evidence="2 3">
    <name type="scientific">Rhynchosporium agropyri</name>
    <dbReference type="NCBI Taxonomy" id="914238"/>
    <lineage>
        <taxon>Eukaryota</taxon>
        <taxon>Fungi</taxon>
        <taxon>Dikarya</taxon>
        <taxon>Ascomycota</taxon>
        <taxon>Pezizomycotina</taxon>
        <taxon>Leotiomycetes</taxon>
        <taxon>Helotiales</taxon>
        <taxon>Ploettnerulaceae</taxon>
        <taxon>Rhynchosporium</taxon>
    </lineage>
</organism>
<protein>
    <submittedName>
        <fullName evidence="2">Uncharacterized protein</fullName>
    </submittedName>
</protein>
<evidence type="ECO:0000256" key="1">
    <source>
        <dbReference type="SAM" id="MobiDB-lite"/>
    </source>
</evidence>
<evidence type="ECO:0000313" key="2">
    <source>
        <dbReference type="EMBL" id="CZS91153.1"/>
    </source>
</evidence>
<dbReference type="PANTHER" id="PTHR42053">
    <property type="match status" value="1"/>
</dbReference>
<reference evidence="3" key="1">
    <citation type="submission" date="2016-03" db="EMBL/GenBank/DDBJ databases">
        <authorList>
            <person name="Guldener U."/>
        </authorList>
    </citation>
    <scope>NUCLEOTIDE SEQUENCE [LARGE SCALE GENOMIC DNA]</scope>
    <source>
        <strain evidence="3">04CH-RAC-A.6.1</strain>
    </source>
</reference>
<name>A0A1E1JZB3_9HELO</name>
<evidence type="ECO:0000313" key="3">
    <source>
        <dbReference type="Proteomes" id="UP000178912"/>
    </source>
</evidence>
<sequence length="224" mass="24129">MPSSTKPKLPQLKTPMTSTFPSELSALSATFPSELSALSARSPLPGYADFIKQEEYIKTPITPPIAYTDFLKTMASPMIGDKLSSGRTSPTSAPSTGSSEHSDCSCNCETHKSPTSALPSAAFVFPSSAPSTGRLGRLRIPPSPAFSGAESPMSATSAVRSPFSARSARSPFDWDFKSKGRYFDIKSPKSTRASVRQVREIVTRTVTYTPRMSPAPKGKRRKIE</sequence>
<dbReference type="Proteomes" id="UP000178912">
    <property type="component" value="Unassembled WGS sequence"/>
</dbReference>
<feature type="compositionally biased region" description="Low complexity" evidence="1">
    <location>
        <begin position="85"/>
        <end position="99"/>
    </location>
</feature>
<feature type="region of interest" description="Disordered" evidence="1">
    <location>
        <begin position="81"/>
        <end position="110"/>
    </location>
</feature>
<dbReference type="PANTHER" id="PTHR42053:SF1">
    <property type="match status" value="1"/>
</dbReference>
<dbReference type="EMBL" id="FJUX01000007">
    <property type="protein sequence ID" value="CZS91153.1"/>
    <property type="molecule type" value="Genomic_DNA"/>
</dbReference>
<dbReference type="AlphaFoldDB" id="A0A1E1JZB3"/>
<accession>A0A1E1JZB3</accession>
<feature type="region of interest" description="Disordered" evidence="1">
    <location>
        <begin position="133"/>
        <end position="153"/>
    </location>
</feature>
<keyword evidence="3" id="KW-1185">Reference proteome</keyword>